<evidence type="ECO:0000313" key="2">
    <source>
        <dbReference type="Proteomes" id="UP000053593"/>
    </source>
</evidence>
<keyword evidence="2" id="KW-1185">Reference proteome</keyword>
<name>A0A0D0CMU9_9AGAR</name>
<organism evidence="1 2">
    <name type="scientific">Collybiopsis luxurians FD-317 M1</name>
    <dbReference type="NCBI Taxonomy" id="944289"/>
    <lineage>
        <taxon>Eukaryota</taxon>
        <taxon>Fungi</taxon>
        <taxon>Dikarya</taxon>
        <taxon>Basidiomycota</taxon>
        <taxon>Agaricomycotina</taxon>
        <taxon>Agaricomycetes</taxon>
        <taxon>Agaricomycetidae</taxon>
        <taxon>Agaricales</taxon>
        <taxon>Marasmiineae</taxon>
        <taxon>Omphalotaceae</taxon>
        <taxon>Collybiopsis</taxon>
        <taxon>Collybiopsis luxurians</taxon>
    </lineage>
</organism>
<reference evidence="1 2" key="1">
    <citation type="submission" date="2014-04" db="EMBL/GenBank/DDBJ databases">
        <title>Evolutionary Origins and Diversification of the Mycorrhizal Mutualists.</title>
        <authorList>
            <consortium name="DOE Joint Genome Institute"/>
            <consortium name="Mycorrhizal Genomics Consortium"/>
            <person name="Kohler A."/>
            <person name="Kuo A."/>
            <person name="Nagy L.G."/>
            <person name="Floudas D."/>
            <person name="Copeland A."/>
            <person name="Barry K.W."/>
            <person name="Cichocki N."/>
            <person name="Veneault-Fourrey C."/>
            <person name="LaButti K."/>
            <person name="Lindquist E.A."/>
            <person name="Lipzen A."/>
            <person name="Lundell T."/>
            <person name="Morin E."/>
            <person name="Murat C."/>
            <person name="Riley R."/>
            <person name="Ohm R."/>
            <person name="Sun H."/>
            <person name="Tunlid A."/>
            <person name="Henrissat B."/>
            <person name="Grigoriev I.V."/>
            <person name="Hibbett D.S."/>
            <person name="Martin F."/>
        </authorList>
    </citation>
    <scope>NUCLEOTIDE SEQUENCE [LARGE SCALE GENOMIC DNA]</scope>
    <source>
        <strain evidence="1 2">FD-317 M1</strain>
    </source>
</reference>
<dbReference type="HOGENOM" id="CLU_2197273_0_0_1"/>
<gene>
    <name evidence="1" type="ORF">GYMLUDRAFT_244758</name>
</gene>
<accession>A0A0D0CMU9</accession>
<sequence>MPANVNLPVPHDQTSQPAIQLVLKRPALINLFKSTATRQPAPCLPIAINSALAPTVKPYANQLILTRTPLPALLNLAKSSYRRSLSPSHQLFNLRTWTSAMMVMTSKH</sequence>
<evidence type="ECO:0000313" key="1">
    <source>
        <dbReference type="EMBL" id="KIK59977.1"/>
    </source>
</evidence>
<dbReference type="AlphaFoldDB" id="A0A0D0CMU9"/>
<proteinExistence type="predicted"/>
<protein>
    <submittedName>
        <fullName evidence="1">Uncharacterized protein</fullName>
    </submittedName>
</protein>
<dbReference type="Proteomes" id="UP000053593">
    <property type="component" value="Unassembled WGS sequence"/>
</dbReference>
<dbReference type="EMBL" id="KN834777">
    <property type="protein sequence ID" value="KIK59977.1"/>
    <property type="molecule type" value="Genomic_DNA"/>
</dbReference>